<evidence type="ECO:0000256" key="1">
    <source>
        <dbReference type="SAM" id="Phobius"/>
    </source>
</evidence>
<proteinExistence type="predicted"/>
<evidence type="ECO:0000313" key="2">
    <source>
        <dbReference type="EMBL" id="MBB4939726.1"/>
    </source>
</evidence>
<feature type="transmembrane region" description="Helical" evidence="1">
    <location>
        <begin position="20"/>
        <end position="44"/>
    </location>
</feature>
<keyword evidence="1" id="KW-1133">Transmembrane helix</keyword>
<dbReference type="AlphaFoldDB" id="A0A7W7RWW0"/>
<dbReference type="RefSeq" id="WP_184755653.1">
    <property type="nucleotide sequence ID" value="NZ_BAABEK010000016.1"/>
</dbReference>
<keyword evidence="1" id="KW-0472">Membrane</keyword>
<gene>
    <name evidence="2" type="ORF">FHR32_004031</name>
</gene>
<evidence type="ECO:0008006" key="4">
    <source>
        <dbReference type="Google" id="ProtNLM"/>
    </source>
</evidence>
<accession>A0A7W7RWW0</accession>
<dbReference type="EMBL" id="JACHJU010000001">
    <property type="protein sequence ID" value="MBB4939726.1"/>
    <property type="molecule type" value="Genomic_DNA"/>
</dbReference>
<evidence type="ECO:0000313" key="3">
    <source>
        <dbReference type="Proteomes" id="UP000534286"/>
    </source>
</evidence>
<comment type="caution">
    <text evidence="2">The sequence shown here is derived from an EMBL/GenBank/DDBJ whole genome shotgun (WGS) entry which is preliminary data.</text>
</comment>
<reference evidence="2 3" key="1">
    <citation type="submission" date="2020-08" db="EMBL/GenBank/DDBJ databases">
        <title>Sequencing the genomes of 1000 actinobacteria strains.</title>
        <authorList>
            <person name="Klenk H.-P."/>
        </authorList>
    </citation>
    <scope>NUCLEOTIDE SEQUENCE [LARGE SCALE GENOMIC DNA]</scope>
    <source>
        <strain evidence="2 3">DSM 43023</strain>
    </source>
</reference>
<keyword evidence="3" id="KW-1185">Reference proteome</keyword>
<feature type="transmembrane region" description="Helical" evidence="1">
    <location>
        <begin position="64"/>
        <end position="87"/>
    </location>
</feature>
<organism evidence="2 3">
    <name type="scientific">Streptosporangium album</name>
    <dbReference type="NCBI Taxonomy" id="47479"/>
    <lineage>
        <taxon>Bacteria</taxon>
        <taxon>Bacillati</taxon>
        <taxon>Actinomycetota</taxon>
        <taxon>Actinomycetes</taxon>
        <taxon>Streptosporangiales</taxon>
        <taxon>Streptosporangiaceae</taxon>
        <taxon>Streptosporangium</taxon>
    </lineage>
</organism>
<protein>
    <recommendedName>
        <fullName evidence="4">DUF4190 domain-containing protein</fullName>
    </recommendedName>
</protein>
<sequence>MTTPVQARPTEGAGRRALWLAFASMALTLMLPLAGIMMSLVALVASIRAVRALRSAVRSTAPAVVGIVMSSLVLLISLGVTATQFYFSDELNAYAECGKGAGTVTAQNECTEHLERAMEKKMPFIRPGELQFPFAP</sequence>
<dbReference type="Proteomes" id="UP000534286">
    <property type="component" value="Unassembled WGS sequence"/>
</dbReference>
<keyword evidence="1" id="KW-0812">Transmembrane</keyword>
<name>A0A7W7RWW0_9ACTN</name>